<gene>
    <name evidence="6" type="ORF">QE440_000241</name>
</gene>
<dbReference type="EMBL" id="JAVJAF010000001">
    <property type="protein sequence ID" value="MDR6232500.1"/>
    <property type="molecule type" value="Genomic_DNA"/>
</dbReference>
<keyword evidence="4" id="KW-0472">Membrane</keyword>
<feature type="domain" description="DUF1232" evidence="5">
    <location>
        <begin position="79"/>
        <end position="114"/>
    </location>
</feature>
<name>A0AAJ2EXR3_9PSED</name>
<organism evidence="6 7">
    <name type="scientific">Pseudomonas oryzihabitans</name>
    <dbReference type="NCBI Taxonomy" id="47885"/>
    <lineage>
        <taxon>Bacteria</taxon>
        <taxon>Pseudomonadati</taxon>
        <taxon>Pseudomonadota</taxon>
        <taxon>Gammaproteobacteria</taxon>
        <taxon>Pseudomonadales</taxon>
        <taxon>Pseudomonadaceae</taxon>
        <taxon>Pseudomonas</taxon>
    </lineage>
</organism>
<dbReference type="Pfam" id="PF06803">
    <property type="entry name" value="DUF1232"/>
    <property type="match status" value="1"/>
</dbReference>
<proteinExistence type="predicted"/>
<evidence type="ECO:0000256" key="2">
    <source>
        <dbReference type="ARBA" id="ARBA00022692"/>
    </source>
</evidence>
<accession>A0AAJ2EXR3</accession>
<evidence type="ECO:0000313" key="6">
    <source>
        <dbReference type="EMBL" id="MDR6232500.1"/>
    </source>
</evidence>
<evidence type="ECO:0000256" key="4">
    <source>
        <dbReference type="ARBA" id="ARBA00023136"/>
    </source>
</evidence>
<evidence type="ECO:0000256" key="3">
    <source>
        <dbReference type="ARBA" id="ARBA00022989"/>
    </source>
</evidence>
<evidence type="ECO:0000256" key="1">
    <source>
        <dbReference type="ARBA" id="ARBA00004127"/>
    </source>
</evidence>
<dbReference type="Proteomes" id="UP001268036">
    <property type="component" value="Unassembled WGS sequence"/>
</dbReference>
<reference evidence="6" key="1">
    <citation type="submission" date="2023-08" db="EMBL/GenBank/DDBJ databases">
        <title>Functional and genomic diversity of the sorghum phyllosphere microbiome.</title>
        <authorList>
            <person name="Shade A."/>
        </authorList>
    </citation>
    <scope>NUCLEOTIDE SEQUENCE</scope>
    <source>
        <strain evidence="6">SORGH_AS_0201</strain>
    </source>
</reference>
<comment type="subcellular location">
    <subcellularLocation>
        <location evidence="1">Endomembrane system</location>
        <topology evidence="1">Multi-pass membrane protein</topology>
    </subcellularLocation>
</comment>
<comment type="caution">
    <text evidence="6">The sequence shown here is derived from an EMBL/GenBank/DDBJ whole genome shotgun (WGS) entry which is preliminary data.</text>
</comment>
<dbReference type="GO" id="GO:0012505">
    <property type="term" value="C:endomembrane system"/>
    <property type="evidence" value="ECO:0007669"/>
    <property type="project" value="UniProtKB-SubCell"/>
</dbReference>
<sequence>MSLTFEVPMKPPKNFDRYLGIAQRLLIRGRLPALLLGVARKTRQRGLKLGDARDTLNLFHQLLLAWWRGQYRGISRKTLLTVAGGLVYFLLPIDLIPDWVPMFGLLDDLAVLAWIGKACSGELDAFRTWRDNRSATQQAALAALPDKHERPAPGVALDQLRD</sequence>
<evidence type="ECO:0000313" key="7">
    <source>
        <dbReference type="Proteomes" id="UP001268036"/>
    </source>
</evidence>
<dbReference type="InterPro" id="IPR010652">
    <property type="entry name" value="DUF1232"/>
</dbReference>
<dbReference type="AlphaFoldDB" id="A0AAJ2EXR3"/>
<evidence type="ECO:0000259" key="5">
    <source>
        <dbReference type="Pfam" id="PF06803"/>
    </source>
</evidence>
<keyword evidence="2" id="KW-0812">Transmembrane</keyword>
<keyword evidence="3" id="KW-1133">Transmembrane helix</keyword>
<protein>
    <submittedName>
        <fullName evidence="6">Uncharacterized membrane protein YkvA (DUF1232 family)</fullName>
    </submittedName>
</protein>